<organism evidence="2 3">
    <name type="scientific">Phialemonium thermophilum</name>
    <dbReference type="NCBI Taxonomy" id="223376"/>
    <lineage>
        <taxon>Eukaryota</taxon>
        <taxon>Fungi</taxon>
        <taxon>Dikarya</taxon>
        <taxon>Ascomycota</taxon>
        <taxon>Pezizomycotina</taxon>
        <taxon>Sordariomycetes</taxon>
        <taxon>Sordariomycetidae</taxon>
        <taxon>Cephalothecales</taxon>
        <taxon>Cephalothecaceae</taxon>
        <taxon>Phialemonium</taxon>
    </lineage>
</organism>
<sequence length="175" mass="19112">MGQGSPVRRVGRGSGITVTYGWEPKKIGSPVVTTRERIPDPTGSLGDGETKRQVWVEDKGISESSQPRPSEASEPQIRPNLPIDKLAIAPVRGKYHPSTYLQPTGNYGRLTAIGRIESSLIGAPFCSPTFVEPLRCEIQGKLPLILVMATLVQASRGLKIRRESHLQLYPFVPVS</sequence>
<comment type="caution">
    <text evidence="2">The sequence shown here is derived from an EMBL/GenBank/DDBJ whole genome shotgun (WGS) entry which is preliminary data.</text>
</comment>
<keyword evidence="3" id="KW-1185">Reference proteome</keyword>
<protein>
    <submittedName>
        <fullName evidence="2">Uncharacterized protein</fullName>
    </submittedName>
</protein>
<feature type="region of interest" description="Disordered" evidence="1">
    <location>
        <begin position="1"/>
        <end position="80"/>
    </location>
</feature>
<name>A0ABR3Y328_9PEZI</name>
<evidence type="ECO:0000256" key="1">
    <source>
        <dbReference type="SAM" id="MobiDB-lite"/>
    </source>
</evidence>
<proteinExistence type="predicted"/>
<dbReference type="Proteomes" id="UP001586593">
    <property type="component" value="Unassembled WGS sequence"/>
</dbReference>
<reference evidence="2 3" key="1">
    <citation type="journal article" date="2024" name="Commun. Biol.">
        <title>Comparative genomic analysis of thermophilic fungi reveals convergent evolutionary adaptations and gene losses.</title>
        <authorList>
            <person name="Steindorff A.S."/>
            <person name="Aguilar-Pontes M.V."/>
            <person name="Robinson A.J."/>
            <person name="Andreopoulos B."/>
            <person name="LaButti K."/>
            <person name="Kuo A."/>
            <person name="Mondo S."/>
            <person name="Riley R."/>
            <person name="Otillar R."/>
            <person name="Haridas S."/>
            <person name="Lipzen A."/>
            <person name="Grimwood J."/>
            <person name="Schmutz J."/>
            <person name="Clum A."/>
            <person name="Reid I.D."/>
            <person name="Moisan M.C."/>
            <person name="Butler G."/>
            <person name="Nguyen T.T.M."/>
            <person name="Dewar K."/>
            <person name="Conant G."/>
            <person name="Drula E."/>
            <person name="Henrissat B."/>
            <person name="Hansel C."/>
            <person name="Singer S."/>
            <person name="Hutchinson M.I."/>
            <person name="de Vries R.P."/>
            <person name="Natvig D.O."/>
            <person name="Powell A.J."/>
            <person name="Tsang A."/>
            <person name="Grigoriev I.V."/>
        </authorList>
    </citation>
    <scope>NUCLEOTIDE SEQUENCE [LARGE SCALE GENOMIC DNA]</scope>
    <source>
        <strain evidence="2 3">ATCC 24622</strain>
    </source>
</reference>
<feature type="compositionally biased region" description="Basic and acidic residues" evidence="1">
    <location>
        <begin position="48"/>
        <end position="61"/>
    </location>
</feature>
<dbReference type="EMBL" id="JAZHXJ010000014">
    <property type="protein sequence ID" value="KAL1882698.1"/>
    <property type="molecule type" value="Genomic_DNA"/>
</dbReference>
<accession>A0ABR3Y328</accession>
<gene>
    <name evidence="2" type="ORF">VTK73DRAFT_1610</name>
</gene>
<evidence type="ECO:0000313" key="3">
    <source>
        <dbReference type="Proteomes" id="UP001586593"/>
    </source>
</evidence>
<evidence type="ECO:0000313" key="2">
    <source>
        <dbReference type="EMBL" id="KAL1882698.1"/>
    </source>
</evidence>